<dbReference type="PROSITE" id="PS50066">
    <property type="entry name" value="MADS_BOX_2"/>
    <property type="match status" value="1"/>
</dbReference>
<dbReference type="InterPro" id="IPR002487">
    <property type="entry name" value="TF_Kbox"/>
</dbReference>
<evidence type="ECO:0000256" key="5">
    <source>
        <dbReference type="ARBA" id="ARBA00023242"/>
    </source>
</evidence>
<dbReference type="InterPro" id="IPR050142">
    <property type="entry name" value="MADS-box/MEF2_TF"/>
</dbReference>
<evidence type="ECO:0000256" key="3">
    <source>
        <dbReference type="ARBA" id="ARBA00023125"/>
    </source>
</evidence>
<dbReference type="PROSITE" id="PS51297">
    <property type="entry name" value="K_BOX"/>
    <property type="match status" value="1"/>
</dbReference>
<evidence type="ECO:0000313" key="8">
    <source>
        <dbReference type="EMBL" id="BAD42352.1"/>
    </source>
</evidence>
<evidence type="ECO:0000259" key="7">
    <source>
        <dbReference type="PROSITE" id="PS51297"/>
    </source>
</evidence>
<dbReference type="SMART" id="SM00432">
    <property type="entry name" value="MADS"/>
    <property type="match status" value="1"/>
</dbReference>
<dbReference type="InterPro" id="IPR033896">
    <property type="entry name" value="MEF2-like_N"/>
</dbReference>
<dbReference type="GO" id="GO:0045944">
    <property type="term" value="P:positive regulation of transcription by RNA polymerase II"/>
    <property type="evidence" value="ECO:0007669"/>
    <property type="project" value="InterPro"/>
</dbReference>
<dbReference type="GO" id="GO:0005634">
    <property type="term" value="C:nucleus"/>
    <property type="evidence" value="ECO:0007669"/>
    <property type="project" value="UniProtKB-SubCell"/>
</dbReference>
<organism evidence="8">
    <name type="scientific">Brasenia schreberi</name>
    <name type="common">Water shield</name>
    <dbReference type="NCBI Taxonomy" id="4424"/>
    <lineage>
        <taxon>Eukaryota</taxon>
        <taxon>Viridiplantae</taxon>
        <taxon>Streptophyta</taxon>
        <taxon>Embryophyta</taxon>
        <taxon>Tracheophyta</taxon>
        <taxon>Spermatophyta</taxon>
        <taxon>Magnoliopsida</taxon>
        <taxon>Nymphaeales</taxon>
        <taxon>Cabombaceae</taxon>
        <taxon>Brasenia</taxon>
    </lineage>
</organism>
<dbReference type="Pfam" id="PF01486">
    <property type="entry name" value="K-box"/>
    <property type="match status" value="1"/>
</dbReference>
<dbReference type="CDD" id="cd00265">
    <property type="entry name" value="MADS_MEF2_like"/>
    <property type="match status" value="1"/>
</dbReference>
<gene>
    <name evidence="8" type="primary">BsAP3</name>
</gene>
<evidence type="ECO:0000256" key="2">
    <source>
        <dbReference type="ARBA" id="ARBA00023015"/>
    </source>
</evidence>
<dbReference type="GO" id="GO:0000977">
    <property type="term" value="F:RNA polymerase II transcription regulatory region sequence-specific DNA binding"/>
    <property type="evidence" value="ECO:0007669"/>
    <property type="project" value="InterPro"/>
</dbReference>
<protein>
    <submittedName>
        <fullName evidence="8">APETALA3-like protein</fullName>
    </submittedName>
</protein>
<sequence>MGRGKIEIKRIENTTNRQVTFSKRRAGIIKKAKELTVLCDANVSLILFSSTNKFFEYCSPTTNMKAMIDRYQQATGTSLWDAHYESMQNELATLKEKSEKVRKSIRQRYGNELDGLSYTELCGLEQNLNDALQKIRSTLEIKIKRKIDTCKKKLRSAHKNKIAVFGDVQGELARTYEESEEDYESMVVMSNAGGAQLFPIRVPATHSNVHQRGYGCHDLRLA</sequence>
<name>Q68BH1_BRASC</name>
<dbReference type="InterPro" id="IPR036879">
    <property type="entry name" value="TF_MADSbox_sf"/>
</dbReference>
<dbReference type="GO" id="GO:0003700">
    <property type="term" value="F:DNA-binding transcription factor activity"/>
    <property type="evidence" value="ECO:0007669"/>
    <property type="project" value="InterPro"/>
</dbReference>
<dbReference type="GO" id="GO:0046983">
    <property type="term" value="F:protein dimerization activity"/>
    <property type="evidence" value="ECO:0007669"/>
    <property type="project" value="InterPro"/>
</dbReference>
<dbReference type="PROSITE" id="PS00350">
    <property type="entry name" value="MADS_BOX_1"/>
    <property type="match status" value="1"/>
</dbReference>
<dbReference type="InterPro" id="IPR002100">
    <property type="entry name" value="TF_MADSbox"/>
</dbReference>
<dbReference type="PRINTS" id="PR00404">
    <property type="entry name" value="MADSDOMAIN"/>
</dbReference>
<feature type="domain" description="K-box" evidence="7">
    <location>
        <begin position="84"/>
        <end position="182"/>
    </location>
</feature>
<keyword evidence="2" id="KW-0805">Transcription regulation</keyword>
<dbReference type="Gene3D" id="3.40.1810.10">
    <property type="entry name" value="Transcription factor, MADS-box"/>
    <property type="match status" value="1"/>
</dbReference>
<dbReference type="Pfam" id="PF00319">
    <property type="entry name" value="SRF-TF"/>
    <property type="match status" value="1"/>
</dbReference>
<feature type="domain" description="MADS-box" evidence="6">
    <location>
        <begin position="1"/>
        <end position="61"/>
    </location>
</feature>
<dbReference type="AlphaFoldDB" id="Q68BH1"/>
<keyword evidence="5" id="KW-0539">Nucleus</keyword>
<evidence type="ECO:0000256" key="1">
    <source>
        <dbReference type="ARBA" id="ARBA00004123"/>
    </source>
</evidence>
<accession>Q68BH1</accession>
<keyword evidence="4" id="KW-0804">Transcription</keyword>
<dbReference type="EMBL" id="AB158355">
    <property type="protein sequence ID" value="BAD42352.1"/>
    <property type="molecule type" value="mRNA"/>
</dbReference>
<comment type="subcellular location">
    <subcellularLocation>
        <location evidence="1">Nucleus</location>
    </subcellularLocation>
</comment>
<evidence type="ECO:0000256" key="4">
    <source>
        <dbReference type="ARBA" id="ARBA00023163"/>
    </source>
</evidence>
<proteinExistence type="evidence at transcript level"/>
<evidence type="ECO:0000259" key="6">
    <source>
        <dbReference type="PROSITE" id="PS50066"/>
    </source>
</evidence>
<dbReference type="SUPFAM" id="SSF55455">
    <property type="entry name" value="SRF-like"/>
    <property type="match status" value="1"/>
</dbReference>
<dbReference type="PANTHER" id="PTHR48019">
    <property type="entry name" value="SERUM RESPONSE FACTOR HOMOLOG"/>
    <property type="match status" value="1"/>
</dbReference>
<keyword evidence="3" id="KW-0238">DNA-binding</keyword>
<reference evidence="8" key="1">
    <citation type="journal article" date="2004" name="J. Plant Res.">
        <title>Phylogeny and divergence of basal angiosperms inferred from APETALA3- and PISTILLATA-like MADS-box genes.</title>
        <authorList>
            <person name="Aoki S."/>
            <person name="Uehara K."/>
            <person name="Imafuku M."/>
            <person name="Hasebe M."/>
            <person name="Ito M."/>
        </authorList>
    </citation>
    <scope>NUCLEOTIDE SEQUENCE</scope>
</reference>